<feature type="compositionally biased region" description="Low complexity" evidence="1">
    <location>
        <begin position="191"/>
        <end position="205"/>
    </location>
</feature>
<keyword evidence="2" id="KW-0472">Membrane</keyword>
<evidence type="ECO:0008006" key="5">
    <source>
        <dbReference type="Google" id="ProtNLM"/>
    </source>
</evidence>
<dbReference type="HOGENOM" id="CLU_956114_0_0_11"/>
<evidence type="ECO:0000256" key="1">
    <source>
        <dbReference type="SAM" id="MobiDB-lite"/>
    </source>
</evidence>
<keyword evidence="4" id="KW-1185">Reference proteome</keyword>
<feature type="region of interest" description="Disordered" evidence="1">
    <location>
        <begin position="149"/>
        <end position="291"/>
    </location>
</feature>
<dbReference type="STRING" id="446469.Sked_28360"/>
<dbReference type="RefSeq" id="WP_012867807.1">
    <property type="nucleotide sequence ID" value="NC_013521.1"/>
</dbReference>
<evidence type="ECO:0000256" key="2">
    <source>
        <dbReference type="SAM" id="Phobius"/>
    </source>
</evidence>
<keyword evidence="2" id="KW-1133">Transmembrane helix</keyword>
<name>D1BB37_SANKS</name>
<gene>
    <name evidence="3" type="ordered locus">Sked_28360</name>
</gene>
<evidence type="ECO:0000313" key="3">
    <source>
        <dbReference type="EMBL" id="ACZ22738.1"/>
    </source>
</evidence>
<feature type="transmembrane region" description="Helical" evidence="2">
    <location>
        <begin position="12"/>
        <end position="38"/>
    </location>
</feature>
<feature type="compositionally biased region" description="Low complexity" evidence="1">
    <location>
        <begin position="218"/>
        <end position="246"/>
    </location>
</feature>
<reference evidence="3 4" key="1">
    <citation type="journal article" date="2009" name="Stand. Genomic Sci.">
        <title>Complete genome sequence of Sanguibacter keddieii type strain (ST-74).</title>
        <authorList>
            <person name="Ivanova N."/>
            <person name="Sikorski J."/>
            <person name="Sims D."/>
            <person name="Brettin T."/>
            <person name="Detter J.C."/>
            <person name="Han C."/>
            <person name="Lapidus A."/>
            <person name="Copeland A."/>
            <person name="Glavina Del Rio T."/>
            <person name="Nolan M."/>
            <person name="Chen F."/>
            <person name="Lucas S."/>
            <person name="Tice H."/>
            <person name="Cheng J.F."/>
            <person name="Bruce D."/>
            <person name="Goodwin L."/>
            <person name="Pitluck S."/>
            <person name="Pati A."/>
            <person name="Mavromatis K."/>
            <person name="Chen A."/>
            <person name="Palaniappan K."/>
            <person name="D'haeseleer P."/>
            <person name="Chain P."/>
            <person name="Bristow J."/>
            <person name="Eisen J.A."/>
            <person name="Markowitz V."/>
            <person name="Hugenholtz P."/>
            <person name="Goker M."/>
            <person name="Pukall R."/>
            <person name="Klenk H.P."/>
            <person name="Kyrpides N.C."/>
        </authorList>
    </citation>
    <scope>NUCLEOTIDE SEQUENCE [LARGE SCALE GENOMIC DNA]</scope>
    <source>
        <strain evidence="4">ATCC 51767 / DSM 10542 / NCFB 3025 / ST-74</strain>
    </source>
</reference>
<feature type="transmembrane region" description="Helical" evidence="2">
    <location>
        <begin position="110"/>
        <end position="137"/>
    </location>
</feature>
<organism evidence="3 4">
    <name type="scientific">Sanguibacter keddieii (strain ATCC 51767 / DSM 10542 / NCFB 3025 / ST-74)</name>
    <dbReference type="NCBI Taxonomy" id="446469"/>
    <lineage>
        <taxon>Bacteria</taxon>
        <taxon>Bacillati</taxon>
        <taxon>Actinomycetota</taxon>
        <taxon>Actinomycetes</taxon>
        <taxon>Micrococcales</taxon>
        <taxon>Sanguibacteraceae</taxon>
        <taxon>Sanguibacter</taxon>
    </lineage>
</organism>
<dbReference type="KEGG" id="ske:Sked_28360"/>
<evidence type="ECO:0000313" key="4">
    <source>
        <dbReference type="Proteomes" id="UP000000322"/>
    </source>
</evidence>
<accession>D1BB37</accession>
<keyword evidence="2" id="KW-0812">Transmembrane</keyword>
<proteinExistence type="predicted"/>
<dbReference type="EMBL" id="CP001819">
    <property type="protein sequence ID" value="ACZ22738.1"/>
    <property type="molecule type" value="Genomic_DNA"/>
</dbReference>
<dbReference type="Proteomes" id="UP000000322">
    <property type="component" value="Chromosome"/>
</dbReference>
<dbReference type="eggNOG" id="ENOG5031NC1">
    <property type="taxonomic scope" value="Bacteria"/>
</dbReference>
<protein>
    <recommendedName>
        <fullName evidence="5">Aromatic ring-opening dioxygenase LigA</fullName>
    </recommendedName>
</protein>
<dbReference type="AlphaFoldDB" id="D1BB37"/>
<sequence length="291" mass="29472">MSSTVTIRQSRGVGVVGLISIIAGVLMIVAGGATWWAVADKLSQEGIVVSQDASFLAGKKVNDPFSAFAQAEVINKHALEMSDGKTYAELEQDDPLRDTVMNASFLRASLFTSVVSFGIAALVAGLGVLFILVGWALRRVAGGPPVVVETSGGARTAGAHQATSEESAGRRVATEKTTPTGASTVAAEPVPATGSTRTASTPTTPVQDPVRKSRSDRAASPSPAPAGERPATGATPAVTGTTPVVASGDEGTTAEPTTPAKDDRLGGWASPADRVTPPADRTGTPEGDGKA</sequence>